<dbReference type="AlphaFoldDB" id="A0AAE3KY35"/>
<comment type="caution">
    <text evidence="2">The sequence shown here is derived from an EMBL/GenBank/DDBJ whole genome shotgun (WGS) entry which is preliminary data.</text>
</comment>
<feature type="transmembrane region" description="Helical" evidence="1">
    <location>
        <begin position="20"/>
        <end position="44"/>
    </location>
</feature>
<reference evidence="2 3" key="1">
    <citation type="journal article" date="2011" name="Appl. Environ. Microbiol.">
        <title>Methanogenic archaea isolated from Taiwan's Chelungpu fault.</title>
        <authorList>
            <person name="Wu S.Y."/>
            <person name="Lai M.C."/>
        </authorList>
    </citation>
    <scope>NUCLEOTIDE SEQUENCE [LARGE SCALE GENOMIC DNA]</scope>
    <source>
        <strain evidence="2 3">St545Mb</strain>
    </source>
</reference>
<keyword evidence="1" id="KW-0812">Transmembrane</keyword>
<evidence type="ECO:0000313" key="3">
    <source>
        <dbReference type="Proteomes" id="UP001206983"/>
    </source>
</evidence>
<accession>A0AAE3KY35</accession>
<dbReference type="Pfam" id="PF23928">
    <property type="entry name" value="DUF7266"/>
    <property type="match status" value="1"/>
</dbReference>
<gene>
    <name evidence="2" type="ORF">PV02_00575</name>
</gene>
<protein>
    <submittedName>
        <fullName evidence="2">Uncharacterized protein</fullName>
    </submittedName>
</protein>
<keyword evidence="1" id="KW-1133">Transmembrane helix</keyword>
<name>A0AAE3KY35_9EURY</name>
<dbReference type="EMBL" id="JTEO01000001">
    <property type="protein sequence ID" value="MCQ6961718.1"/>
    <property type="molecule type" value="Genomic_DNA"/>
</dbReference>
<keyword evidence="1" id="KW-0472">Membrane</keyword>
<organism evidence="2 3">
    <name type="scientific">Methanolobus chelungpuianus</name>
    <dbReference type="NCBI Taxonomy" id="502115"/>
    <lineage>
        <taxon>Archaea</taxon>
        <taxon>Methanobacteriati</taxon>
        <taxon>Methanobacteriota</taxon>
        <taxon>Stenosarchaea group</taxon>
        <taxon>Methanomicrobia</taxon>
        <taxon>Methanosarcinales</taxon>
        <taxon>Methanosarcinaceae</taxon>
        <taxon>Methanolobus</taxon>
    </lineage>
</organism>
<proteinExistence type="predicted"/>
<keyword evidence="3" id="KW-1185">Reference proteome</keyword>
<evidence type="ECO:0000256" key="1">
    <source>
        <dbReference type="SAM" id="Phobius"/>
    </source>
</evidence>
<dbReference type="Proteomes" id="UP001206983">
    <property type="component" value="Unassembled WGS sequence"/>
</dbReference>
<evidence type="ECO:0000313" key="2">
    <source>
        <dbReference type="EMBL" id="MCQ6961718.1"/>
    </source>
</evidence>
<dbReference type="InterPro" id="IPR055690">
    <property type="entry name" value="DUF7266"/>
</dbReference>
<sequence>MTPRIASRNLVLDDRAVSLSVGFILTLTITVIATIVLINSFYALMDRAEHTVMRDEFEIHGNDISLQISNIDTAVQLTNNTGGKVENIAYQLTLPDTIANKEYSVEFSDHPKEIIFESEEREETRVSVSYTTREVSIKPTKIYSGSSDFILHYNTTSNMLEIC</sequence>
<dbReference type="RefSeq" id="WP_256621372.1">
    <property type="nucleotide sequence ID" value="NZ_JTEO01000001.1"/>
</dbReference>